<dbReference type="RefSeq" id="XP_067488406.1">
    <property type="nucleotide sequence ID" value="XM_067636830.1"/>
</dbReference>
<dbReference type="AlphaFoldDB" id="A0A436ZVJ4"/>
<dbReference type="PANTHER" id="PTHR13520:SF0">
    <property type="entry name" value="RAD50-INTERACTING PROTEIN 1"/>
    <property type="match status" value="1"/>
</dbReference>
<feature type="coiled-coil region" evidence="1">
    <location>
        <begin position="27"/>
        <end position="54"/>
    </location>
</feature>
<dbReference type="Proteomes" id="UP000283090">
    <property type="component" value="Unassembled WGS sequence"/>
</dbReference>
<dbReference type="Gene3D" id="1.20.58.670">
    <property type="entry name" value="Dsl1p vesicle tethering complex, Tip20p subunit, domain D"/>
    <property type="match status" value="1"/>
</dbReference>
<evidence type="ECO:0008006" key="4">
    <source>
        <dbReference type="Google" id="ProtNLM"/>
    </source>
</evidence>
<protein>
    <recommendedName>
        <fullName evidence="4">RINT-1 family protein</fullName>
    </recommendedName>
</protein>
<comment type="caution">
    <text evidence="2">The sequence shown here is derived from an EMBL/GenBank/DDBJ whole genome shotgun (WGS) entry which is preliminary data.</text>
</comment>
<dbReference type="Gene3D" id="1.20.58.1420">
    <property type="entry name" value="Dsl1p vesicle tethering complex, Tip20p subunit, domain B"/>
    <property type="match status" value="1"/>
</dbReference>
<name>A0A436ZVJ4_ARTFL</name>
<dbReference type="EMBL" id="SAEB01000009">
    <property type="protein sequence ID" value="RVD82862.1"/>
    <property type="molecule type" value="Genomic_DNA"/>
</dbReference>
<proteinExistence type="predicted"/>
<accession>A0A436ZVJ4</accession>
<dbReference type="VEuPathDB" id="FungiDB:DFL_007274"/>
<dbReference type="GeneID" id="93589585"/>
<keyword evidence="3" id="KW-1185">Reference proteome</keyword>
<evidence type="ECO:0000256" key="1">
    <source>
        <dbReference type="SAM" id="Coils"/>
    </source>
</evidence>
<dbReference type="Pfam" id="PF04437">
    <property type="entry name" value="RINT1_TIP1"/>
    <property type="match status" value="1"/>
</dbReference>
<dbReference type="InterPro" id="IPR042042">
    <property type="entry name" value="Tip20p_domB"/>
</dbReference>
<dbReference type="PROSITE" id="PS51386">
    <property type="entry name" value="RINT1_TIP20"/>
    <property type="match status" value="1"/>
</dbReference>
<dbReference type="InterPro" id="IPR042044">
    <property type="entry name" value="EXOC6PINT-1/Sec15/Tip20_C_dom2"/>
</dbReference>
<gene>
    <name evidence="2" type="ORF">DFL_007274</name>
</gene>
<dbReference type="GO" id="GO:0006888">
    <property type="term" value="P:endoplasmic reticulum to Golgi vesicle-mediated transport"/>
    <property type="evidence" value="ECO:0007669"/>
    <property type="project" value="InterPro"/>
</dbReference>
<dbReference type="InterPro" id="IPR007528">
    <property type="entry name" value="RINT1_Tip20"/>
</dbReference>
<dbReference type="PANTHER" id="PTHR13520">
    <property type="entry name" value="RAD50-INTERACTING PROTEIN 1 RINT-1"/>
    <property type="match status" value="1"/>
</dbReference>
<dbReference type="GO" id="GO:0070939">
    <property type="term" value="C:Dsl1/NZR complex"/>
    <property type="evidence" value="ECO:0007669"/>
    <property type="project" value="InterPro"/>
</dbReference>
<dbReference type="STRING" id="97331.A0A436ZVJ4"/>
<dbReference type="GO" id="GO:0060628">
    <property type="term" value="P:regulation of ER to Golgi vesicle-mediated transport"/>
    <property type="evidence" value="ECO:0007669"/>
    <property type="project" value="TreeGrafter"/>
</dbReference>
<dbReference type="GO" id="GO:0006890">
    <property type="term" value="P:retrograde vesicle-mediated transport, Golgi to endoplasmic reticulum"/>
    <property type="evidence" value="ECO:0007669"/>
    <property type="project" value="InterPro"/>
</dbReference>
<sequence>MTSAQPREQDARVYDYLNDKIQTSADLRSLDSLLNALKNQHSLLQQQLDRVGKDLGKAETEQKQHSSSVLTKSHQYLQRQTEIDTRLEKVRTSQTVSDVVLNYRKNLDRLRQLEIAKGYITILQAVNILKKQTQDVIATDPKAALVPYYQLQQISAQLRRKHEIAEGAAVHLVEYVEQATTQLWDDMKERLSKQFQTTLDAVGWPTQDLSPEKMQRFETEFVKILALRKTEEEIAANVDISTFNSLNQISQSPKYAPLLAFTALSKAFALRFRYHFEGDRQTNKLEKPEWYLQHIENLIREYQPFCTEFLQPIIDSGELRNHDAVQEFITSLLPIIRRKIDNDLPLLTAQGPLASHFVQEIIKFDAMLRDEYLYSPFGIDPDDWRGITHEVLTVNDSDFFKKWLVVEKDFALARYENIIAAEDAWAIDYDAVEPNETKPTKSAFRVKELLELVTERYRPLQSFSQKLRFLTDIQITILDKYHDRVHSSIEAFKMLSSSIGRAVQGMGKQDTESITGLTGLERLCRVYGSALFLGNCMRDWGEDLFFLEMWEELGTRARKNTGGGLISSIASLASASQAQTEEEGALFDEMAASYSTILREAANMIHDLTSNAIREDLKAYYKIPQWQVIDEAESKESGHSSELVPLLKTLSSFCPYLSRFWAPNAFQREFRRVLISTENYFLDSIVSRNQFSEQGGQQFLRDMQAVWSALHQWVPDAPGVMRRLHETCILLALPAEVKDPDSSEAQRTLKHVVDCMFEDNQKARAVMEELGIYSLTISEARNTLQRRVDSWQK</sequence>
<dbReference type="OrthoDB" id="2189254at2759"/>
<organism evidence="2 3">
    <name type="scientific">Arthrobotrys flagrans</name>
    <name type="common">Nematode-trapping fungus</name>
    <name type="synonym">Trichothecium flagrans</name>
    <dbReference type="NCBI Taxonomy" id="97331"/>
    <lineage>
        <taxon>Eukaryota</taxon>
        <taxon>Fungi</taxon>
        <taxon>Dikarya</taxon>
        <taxon>Ascomycota</taxon>
        <taxon>Pezizomycotina</taxon>
        <taxon>Orbiliomycetes</taxon>
        <taxon>Orbiliales</taxon>
        <taxon>Orbiliaceae</taxon>
        <taxon>Arthrobotrys</taxon>
    </lineage>
</organism>
<reference evidence="2 3" key="1">
    <citation type="submission" date="2019-01" db="EMBL/GenBank/DDBJ databases">
        <title>Intercellular communication is required for trap formation in the nematode-trapping fungus Duddingtonia flagrans.</title>
        <authorList>
            <person name="Youssar L."/>
            <person name="Wernet V."/>
            <person name="Hensel N."/>
            <person name="Hildebrandt H.-G."/>
            <person name="Fischer R."/>
        </authorList>
    </citation>
    <scope>NUCLEOTIDE SEQUENCE [LARGE SCALE GENOMIC DNA]</scope>
    <source>
        <strain evidence="2 3">CBS H-5679</strain>
    </source>
</reference>
<keyword evidence="1" id="KW-0175">Coiled coil</keyword>
<evidence type="ECO:0000313" key="2">
    <source>
        <dbReference type="EMBL" id="RVD82862.1"/>
    </source>
</evidence>
<evidence type="ECO:0000313" key="3">
    <source>
        <dbReference type="Proteomes" id="UP000283090"/>
    </source>
</evidence>